<dbReference type="EMBL" id="KZ347396">
    <property type="protein sequence ID" value="PIO67822.1"/>
    <property type="molecule type" value="Genomic_DNA"/>
</dbReference>
<evidence type="ECO:0000256" key="7">
    <source>
        <dbReference type="SAM" id="Phobius"/>
    </source>
</evidence>
<feature type="domain" description="ABC transporter" evidence="8">
    <location>
        <begin position="556"/>
        <end position="780"/>
    </location>
</feature>
<evidence type="ECO:0000313" key="10">
    <source>
        <dbReference type="Proteomes" id="UP000230423"/>
    </source>
</evidence>
<keyword evidence="10" id="KW-1185">Reference proteome</keyword>
<keyword evidence="5 7" id="KW-1133">Transmembrane helix</keyword>
<dbReference type="GO" id="GO:0016887">
    <property type="term" value="F:ATP hydrolysis activity"/>
    <property type="evidence" value="ECO:0007669"/>
    <property type="project" value="InterPro"/>
</dbReference>
<dbReference type="InterPro" id="IPR003439">
    <property type="entry name" value="ABC_transporter-like_ATP-bd"/>
</dbReference>
<name>A0A2G9UDK5_TELCI</name>
<organism evidence="9 10">
    <name type="scientific">Teladorsagia circumcincta</name>
    <name type="common">Brown stomach worm</name>
    <name type="synonym">Ostertagia circumcincta</name>
    <dbReference type="NCBI Taxonomy" id="45464"/>
    <lineage>
        <taxon>Eukaryota</taxon>
        <taxon>Metazoa</taxon>
        <taxon>Ecdysozoa</taxon>
        <taxon>Nematoda</taxon>
        <taxon>Chromadorea</taxon>
        <taxon>Rhabditida</taxon>
        <taxon>Rhabditina</taxon>
        <taxon>Rhabditomorpha</taxon>
        <taxon>Strongyloidea</taxon>
        <taxon>Trichostrongylidae</taxon>
        <taxon>Teladorsagia</taxon>
    </lineage>
</organism>
<dbReference type="FunFam" id="3.40.50.300:FF:001598">
    <property type="entry name" value="ABC transporter ced-7"/>
    <property type="match status" value="1"/>
</dbReference>
<dbReference type="InterPro" id="IPR003593">
    <property type="entry name" value="AAA+_ATPase"/>
</dbReference>
<dbReference type="GO" id="GO:0140359">
    <property type="term" value="F:ABC-type transporter activity"/>
    <property type="evidence" value="ECO:0007669"/>
    <property type="project" value="InterPro"/>
</dbReference>
<dbReference type="SUPFAM" id="SSF52540">
    <property type="entry name" value="P-loop containing nucleoside triphosphate hydrolases"/>
    <property type="match status" value="1"/>
</dbReference>
<dbReference type="InterPro" id="IPR026082">
    <property type="entry name" value="ABCA"/>
</dbReference>
<evidence type="ECO:0000313" key="9">
    <source>
        <dbReference type="EMBL" id="PIO67822.1"/>
    </source>
</evidence>
<dbReference type="PANTHER" id="PTHR19229:SF271">
    <property type="entry name" value="ABC TRANSPORTER CED-7"/>
    <property type="match status" value="1"/>
</dbReference>
<evidence type="ECO:0000259" key="8">
    <source>
        <dbReference type="PROSITE" id="PS50893"/>
    </source>
</evidence>
<dbReference type="GO" id="GO:0005524">
    <property type="term" value="F:ATP binding"/>
    <property type="evidence" value="ECO:0007669"/>
    <property type="project" value="UniProtKB-KW"/>
</dbReference>
<dbReference type="PROSITE" id="PS00211">
    <property type="entry name" value="ABC_TRANSPORTER_1"/>
    <property type="match status" value="1"/>
</dbReference>
<keyword evidence="6 7" id="KW-0472">Membrane</keyword>
<dbReference type="AlphaFoldDB" id="A0A2G9UDK5"/>
<evidence type="ECO:0000256" key="6">
    <source>
        <dbReference type="ARBA" id="ARBA00023136"/>
    </source>
</evidence>
<dbReference type="InterPro" id="IPR017871">
    <property type="entry name" value="ABC_transporter-like_CS"/>
</dbReference>
<gene>
    <name evidence="9" type="ORF">TELCIR_10423</name>
</gene>
<feature type="transmembrane region" description="Helical" evidence="7">
    <location>
        <begin position="378"/>
        <end position="403"/>
    </location>
</feature>
<evidence type="ECO:0000256" key="1">
    <source>
        <dbReference type="ARBA" id="ARBA00004141"/>
    </source>
</evidence>
<feature type="transmembrane region" description="Helical" evidence="7">
    <location>
        <begin position="334"/>
        <end position="355"/>
    </location>
</feature>
<keyword evidence="4 9" id="KW-0067">ATP-binding</keyword>
<protein>
    <submittedName>
        <fullName evidence="9">ABC transporter, ATP-binding protein</fullName>
    </submittedName>
</protein>
<feature type="transmembrane region" description="Helical" evidence="7">
    <location>
        <begin position="449"/>
        <end position="469"/>
    </location>
</feature>
<dbReference type="InterPro" id="IPR027417">
    <property type="entry name" value="P-loop_NTPase"/>
</dbReference>
<feature type="transmembrane region" description="Helical" evidence="7">
    <location>
        <begin position="415"/>
        <end position="437"/>
    </location>
</feature>
<evidence type="ECO:0000256" key="5">
    <source>
        <dbReference type="ARBA" id="ARBA00022989"/>
    </source>
</evidence>
<accession>A0A2G9UDK5</accession>
<dbReference type="PROSITE" id="PS50893">
    <property type="entry name" value="ABC_TRANSPORTER_2"/>
    <property type="match status" value="1"/>
</dbReference>
<dbReference type="Pfam" id="PF12698">
    <property type="entry name" value="ABC2_membrane_3"/>
    <property type="match status" value="1"/>
</dbReference>
<dbReference type="InterPro" id="IPR013525">
    <property type="entry name" value="ABC2_TM"/>
</dbReference>
<keyword evidence="3" id="KW-0547">Nucleotide-binding</keyword>
<reference evidence="9 10" key="1">
    <citation type="submission" date="2015-09" db="EMBL/GenBank/DDBJ databases">
        <title>Draft genome of the parasitic nematode Teladorsagia circumcincta isolate WARC Sus (inbred).</title>
        <authorList>
            <person name="Mitreva M."/>
        </authorList>
    </citation>
    <scope>NUCLEOTIDE SEQUENCE [LARGE SCALE GENOMIC DNA]</scope>
    <source>
        <strain evidence="9 10">S</strain>
    </source>
</reference>
<dbReference type="Proteomes" id="UP000230423">
    <property type="component" value="Unassembled WGS sequence"/>
</dbReference>
<evidence type="ECO:0000256" key="4">
    <source>
        <dbReference type="ARBA" id="ARBA00022840"/>
    </source>
</evidence>
<dbReference type="Gene3D" id="3.40.50.300">
    <property type="entry name" value="P-loop containing nucleotide triphosphate hydrolases"/>
    <property type="match status" value="1"/>
</dbReference>
<keyword evidence="2 7" id="KW-0812">Transmembrane</keyword>
<comment type="subcellular location">
    <subcellularLocation>
        <location evidence="1">Membrane</location>
        <topology evidence="1">Multi-pass membrane protein</topology>
    </subcellularLocation>
</comment>
<dbReference type="GO" id="GO:0005319">
    <property type="term" value="F:lipid transporter activity"/>
    <property type="evidence" value="ECO:0007669"/>
    <property type="project" value="TreeGrafter"/>
</dbReference>
<dbReference type="GO" id="GO:0016020">
    <property type="term" value="C:membrane"/>
    <property type="evidence" value="ECO:0007669"/>
    <property type="project" value="UniProtKB-SubCell"/>
</dbReference>
<dbReference type="Pfam" id="PF00005">
    <property type="entry name" value="ABC_tran"/>
    <property type="match status" value="1"/>
</dbReference>
<dbReference type="CDD" id="cd03263">
    <property type="entry name" value="ABC_subfamily_A"/>
    <property type="match status" value="1"/>
</dbReference>
<evidence type="ECO:0000256" key="2">
    <source>
        <dbReference type="ARBA" id="ARBA00022692"/>
    </source>
</evidence>
<proteinExistence type="predicted"/>
<dbReference type="OrthoDB" id="10255969at2759"/>
<sequence>MAKGRVYCCGTPQFLKKRFGTGYVMTVVVAEKANASDVAATVTRIAGKYVLGAERGNVHGKQFEIILPKEHQENFPQLFEYLERSKDSLKISSFGLSLNTLEQVFLKVAENTDPTSMIDFVDASISRSEELIQAQQVDRLEGCALVFAQLRALFTKRVLYCMRNWSQLVTQVIVPLGILVLIAYASGIQRQLNGDKERSFSLATFGPSRIPVKVEKRSPLVDAYFSLVSKDAASQVYELGPNDNLTKWVENLPKQLPAAGFGALFAQNAAEVLFSSRAYHSLPTSLNVYDNARLRVETAGSGGSIHTQLHTYTPHISASGGSSRFVTAGMVDSVLGPFLVLALALVTSPFVIFLVEERVSKFAHQCNFARKRTNVNRAFFSVILLFILYFWSCVPFIYAVSFIFSSPSKANVLLILWQLVAAFAAMLIIFIISFGELVEPTLSELIRSILLCFLPSFALGNAVMTVGTTSAEKLPPSVLWEWNMLGKNITFMLIFGCFSSLLFLMFQFKVIRYRWFQLWDLRYGRRCYARIANDEEDRAVTEERVSVQEFGDDMALEVKDLCKMYGHLRAVDGLTMGVRNSECFGLLGANGAGKTTTFDILTGQSFATFGTARIDKRDVTEQIPIGYCPQFDALLLDLTGREALEILARMHGFPQPDEITDLVLRNVGMTEHADKLVRYCSGGQRRKISVGLALLAPTRIIILDEPTAGIDPKARREIWEVLSMMRDSSQSALLLTSHSMDECEALCSRIAILQKGRMIAIGTSQQLKSRYGNSYTISMVAPGLEYRDAVIDAVARAFPRAVLKTPKGSLTLSLKWQIPKSETDRWSSLFRDVQTLAASLRVVDYCVTQSSLEETFLRLSLESEEEDTSSSLTR</sequence>
<evidence type="ECO:0000256" key="3">
    <source>
        <dbReference type="ARBA" id="ARBA00022741"/>
    </source>
</evidence>
<dbReference type="PANTHER" id="PTHR19229">
    <property type="entry name" value="ATP-BINDING CASSETTE TRANSPORTER SUBFAMILY A ABCA"/>
    <property type="match status" value="1"/>
</dbReference>
<feature type="transmembrane region" description="Helical" evidence="7">
    <location>
        <begin position="489"/>
        <end position="508"/>
    </location>
</feature>
<dbReference type="SMART" id="SM00382">
    <property type="entry name" value="AAA"/>
    <property type="match status" value="1"/>
</dbReference>